<reference evidence="2" key="1">
    <citation type="journal article" date="2007" name="Nature">
        <title>The grapevine genome sequence suggests ancestral hexaploidization in major angiosperm phyla.</title>
        <authorList>
            <consortium name="The French-Italian Public Consortium for Grapevine Genome Characterization."/>
            <person name="Jaillon O."/>
            <person name="Aury J.-M."/>
            <person name="Noel B."/>
            <person name="Policriti A."/>
            <person name="Clepet C."/>
            <person name="Casagrande A."/>
            <person name="Choisne N."/>
            <person name="Aubourg S."/>
            <person name="Vitulo N."/>
            <person name="Jubin C."/>
            <person name="Vezzi A."/>
            <person name="Legeai F."/>
            <person name="Hugueney P."/>
            <person name="Dasilva C."/>
            <person name="Horner D."/>
            <person name="Mica E."/>
            <person name="Jublot D."/>
            <person name="Poulain J."/>
            <person name="Bruyere C."/>
            <person name="Billault A."/>
            <person name="Segurens B."/>
            <person name="Gouyvenoux M."/>
            <person name="Ugarte E."/>
            <person name="Cattonaro F."/>
            <person name="Anthouard V."/>
            <person name="Vico V."/>
            <person name="Del Fabbro C."/>
            <person name="Alaux M."/>
            <person name="Di Gaspero G."/>
            <person name="Dumas V."/>
            <person name="Felice N."/>
            <person name="Paillard S."/>
            <person name="Juman I."/>
            <person name="Moroldo M."/>
            <person name="Scalabrin S."/>
            <person name="Canaguier A."/>
            <person name="Le Clainche I."/>
            <person name="Malacrida G."/>
            <person name="Durand E."/>
            <person name="Pesole G."/>
            <person name="Laucou V."/>
            <person name="Chatelet P."/>
            <person name="Merdinoglu D."/>
            <person name="Delledonne M."/>
            <person name="Pezzotti M."/>
            <person name="Lecharny A."/>
            <person name="Scarpelli C."/>
            <person name="Artiguenave F."/>
            <person name="Pe M.E."/>
            <person name="Valle G."/>
            <person name="Morgante M."/>
            <person name="Caboche M."/>
            <person name="Adam-Blondon A.-F."/>
            <person name="Weissenbach J."/>
            <person name="Quetier F."/>
            <person name="Wincker P."/>
        </authorList>
    </citation>
    <scope>NUCLEOTIDE SEQUENCE [LARGE SCALE GENOMIC DNA]</scope>
    <source>
        <strain evidence="2">cv. Pinot noir / PN40024</strain>
    </source>
</reference>
<dbReference type="Proteomes" id="UP000009183">
    <property type="component" value="Chromosome 17"/>
</dbReference>
<evidence type="ECO:0000313" key="2">
    <source>
        <dbReference type="Proteomes" id="UP000009183"/>
    </source>
</evidence>
<protein>
    <submittedName>
        <fullName evidence="1">Uncharacterized protein</fullName>
    </submittedName>
</protein>
<keyword evidence="2" id="KW-1185">Reference proteome</keyword>
<organism evidence="1 2">
    <name type="scientific">Vitis vinifera</name>
    <name type="common">Grape</name>
    <dbReference type="NCBI Taxonomy" id="29760"/>
    <lineage>
        <taxon>Eukaryota</taxon>
        <taxon>Viridiplantae</taxon>
        <taxon>Streptophyta</taxon>
        <taxon>Embryophyta</taxon>
        <taxon>Tracheophyta</taxon>
        <taxon>Spermatophyta</taxon>
        <taxon>Magnoliopsida</taxon>
        <taxon>eudicotyledons</taxon>
        <taxon>Gunneridae</taxon>
        <taxon>Pentapetalae</taxon>
        <taxon>rosids</taxon>
        <taxon>Vitales</taxon>
        <taxon>Vitaceae</taxon>
        <taxon>Viteae</taxon>
        <taxon>Vitis</taxon>
    </lineage>
</organism>
<proteinExistence type="predicted"/>
<dbReference type="SUPFAM" id="SSF51735">
    <property type="entry name" value="NAD(P)-binding Rossmann-fold domains"/>
    <property type="match status" value="1"/>
</dbReference>
<evidence type="ECO:0000313" key="1">
    <source>
        <dbReference type="EMBL" id="CBI15700.3"/>
    </source>
</evidence>
<name>D7SH20_VITVI</name>
<dbReference type="STRING" id="29760.D7SH20"/>
<dbReference type="InterPro" id="IPR036291">
    <property type="entry name" value="NAD(P)-bd_dom_sf"/>
</dbReference>
<dbReference type="InParanoid" id="D7SH20"/>
<dbReference type="Gene3D" id="3.40.50.720">
    <property type="entry name" value="NAD(P)-binding Rossmann-like Domain"/>
    <property type="match status" value="1"/>
</dbReference>
<dbReference type="EMBL" id="FN594950">
    <property type="protein sequence ID" value="CBI15700.3"/>
    <property type="molecule type" value="Genomic_DNA"/>
</dbReference>
<sequence length="49" mass="5584">MSIYCVRNFIIISLYESLRVEFGTNIGIMIVTPGLIESEMTQGKFLRKA</sequence>
<dbReference type="HOGENOM" id="CLU_3145541_0_0_1"/>
<dbReference type="eggNOG" id="KOG1205">
    <property type="taxonomic scope" value="Eukaryota"/>
</dbReference>
<dbReference type="PaxDb" id="29760-VIT_17s0000g01030.t01"/>
<gene>
    <name evidence="1" type="ordered locus">VIT_17s0000g01030</name>
</gene>
<accession>D7SH20</accession>
<dbReference type="AlphaFoldDB" id="D7SH20"/>